<dbReference type="EMBL" id="JABVXQ010000007">
    <property type="protein sequence ID" value="KAF6101714.1"/>
    <property type="molecule type" value="Genomic_DNA"/>
</dbReference>
<evidence type="ECO:0000256" key="4">
    <source>
        <dbReference type="PROSITE-ProRule" id="PRU00454"/>
    </source>
</evidence>
<dbReference type="Pfam" id="PF07496">
    <property type="entry name" value="zf-CW"/>
    <property type="match status" value="1"/>
</dbReference>
<dbReference type="GO" id="GO:0008270">
    <property type="term" value="F:zinc ion binding"/>
    <property type="evidence" value="ECO:0007669"/>
    <property type="project" value="UniProtKB-KW"/>
</dbReference>
<dbReference type="GO" id="GO:0005634">
    <property type="term" value="C:nucleus"/>
    <property type="evidence" value="ECO:0007669"/>
    <property type="project" value="TreeGrafter"/>
</dbReference>
<name>A0A7E6E504_9CHIR</name>
<dbReference type="RefSeq" id="XP_035886453.1">
    <property type="nucleotide sequence ID" value="XM_036030560.1"/>
</dbReference>
<dbReference type="CDD" id="cd20146">
    <property type="entry name" value="PWWP_ZCWPW2"/>
    <property type="match status" value="1"/>
</dbReference>
<dbReference type="InterPro" id="IPR000313">
    <property type="entry name" value="PWWP_dom"/>
</dbReference>
<evidence type="ECO:0000256" key="3">
    <source>
        <dbReference type="ARBA" id="ARBA00022833"/>
    </source>
</evidence>
<reference evidence="8 10" key="1">
    <citation type="journal article" date="2020" name="Nature">
        <title>Six reference-quality genomes reveal evolution of bat adaptations.</title>
        <authorList>
            <person name="Jebb D."/>
            <person name="Huang Z."/>
            <person name="Pippel M."/>
            <person name="Hughes G.M."/>
            <person name="Lavrichenko K."/>
            <person name="Devanna P."/>
            <person name="Winkler S."/>
            <person name="Jermiin L.S."/>
            <person name="Skirmuntt E.C."/>
            <person name="Katzourakis A."/>
            <person name="Burkitt-Gray L."/>
            <person name="Ray D.A."/>
            <person name="Sullivan K.A.M."/>
            <person name="Roscito J.G."/>
            <person name="Kirilenko B.M."/>
            <person name="Davalos L.M."/>
            <person name="Corthals A.P."/>
            <person name="Power M.L."/>
            <person name="Jones G."/>
            <person name="Ransome R.D."/>
            <person name="Dechmann D.K.N."/>
            <person name="Locatelli A.G."/>
            <person name="Puechmaille S.J."/>
            <person name="Fedrigo O."/>
            <person name="Jarvis E.D."/>
            <person name="Hiller M."/>
            <person name="Vernes S.C."/>
            <person name="Myers E.W."/>
            <person name="Teeling E.C."/>
        </authorList>
    </citation>
    <scope>NUCLEOTIDE SEQUENCE [LARGE SCALE GENOMIC DNA]</scope>
    <source>
        <strain evidence="8">Bat1K_MPI-CBG_1</strain>
    </source>
</reference>
<keyword evidence="2 4" id="KW-0863">Zinc-finger</keyword>
<dbReference type="PANTHER" id="PTHR15999">
    <property type="entry name" value="ZINC FINGER CW-TYPE PWWP DOMAIN PROTEIN 1"/>
    <property type="match status" value="1"/>
</dbReference>
<dbReference type="CTD" id="152098"/>
<evidence type="ECO:0000313" key="9">
    <source>
        <dbReference type="Proteomes" id="UP000504628"/>
    </source>
</evidence>
<evidence type="ECO:0000313" key="8">
    <source>
        <dbReference type="EMBL" id="KAF6101714.1"/>
    </source>
</evidence>
<protein>
    <submittedName>
        <fullName evidence="11">Zinc finger CW-type PWWP domain protein 2</fullName>
    </submittedName>
    <submittedName>
        <fullName evidence="8">Zinc finger CW-type and PWWP domain containing 2</fullName>
    </submittedName>
</protein>
<dbReference type="SUPFAM" id="SSF63748">
    <property type="entry name" value="Tudor/PWWP/MBT"/>
    <property type="match status" value="1"/>
</dbReference>
<evidence type="ECO:0000313" key="11">
    <source>
        <dbReference type="RefSeq" id="XP_035886453.1"/>
    </source>
</evidence>
<keyword evidence="1" id="KW-0479">Metal-binding</keyword>
<evidence type="ECO:0000313" key="10">
    <source>
        <dbReference type="Proteomes" id="UP000664940"/>
    </source>
</evidence>
<dbReference type="InterPro" id="IPR042778">
    <property type="entry name" value="ZCWPW1/ZCWPW2"/>
</dbReference>
<evidence type="ECO:0000259" key="7">
    <source>
        <dbReference type="PROSITE" id="PS51050"/>
    </source>
</evidence>
<gene>
    <name evidence="11" type="primary">ZCWPW2</name>
    <name evidence="8" type="ORF">HJG60_020565</name>
</gene>
<proteinExistence type="predicted"/>
<keyword evidence="9" id="KW-1185">Reference proteome</keyword>
<dbReference type="PANTHER" id="PTHR15999:SF6">
    <property type="entry name" value="ZINC FINGER CW-TYPE PWWP DOMAIN PROTEIN 2"/>
    <property type="match status" value="1"/>
</dbReference>
<feature type="region of interest" description="Disordered" evidence="5">
    <location>
        <begin position="264"/>
        <end position="304"/>
    </location>
</feature>
<dbReference type="Proteomes" id="UP000664940">
    <property type="component" value="Unassembled WGS sequence"/>
</dbReference>
<dbReference type="PROSITE" id="PS51050">
    <property type="entry name" value="ZF_CW"/>
    <property type="match status" value="1"/>
</dbReference>
<dbReference type="KEGG" id="pdic:114501301"/>
<dbReference type="Gene3D" id="2.30.30.140">
    <property type="match status" value="1"/>
</dbReference>
<dbReference type="PROSITE" id="PS50812">
    <property type="entry name" value="PWWP"/>
    <property type="match status" value="1"/>
</dbReference>
<dbReference type="Pfam" id="PF00855">
    <property type="entry name" value="PWWP"/>
    <property type="match status" value="1"/>
</dbReference>
<sequence>MDSSVEDNMYVNKVWVQCENESCLKWRLLSSEDAAKVDYNEPWYCDMNTDSRYNKCSISEEDFPEESHFYQSGLKIVYSQLPLGSLVLVKLLNWPSWPGILCPHPFKGEYVTYDLDGNVEQYHIEFLGDPHSTSWINATFVGHYSITLKPGECKNRKKKWYESALQEASRLYGCSPEQRLDMCYLSKQDISKAVGKVAVVAKKRMTTSKNNSEKIKPKFRKKKRKATLKCSFENVCSDDALSKENMVVSETEVLLKELEEMLQQALEPTPPPDETEKEHGEPINTGEKLSQWHPESPASGLSENHCEEDYVVIDGIKLKAGECIENITNKFKEIDALMSEF</sequence>
<dbReference type="InterPro" id="IPR011124">
    <property type="entry name" value="Znf_CW"/>
</dbReference>
<reference evidence="11" key="2">
    <citation type="submission" date="2025-04" db="UniProtKB">
        <authorList>
            <consortium name="RefSeq"/>
        </authorList>
    </citation>
    <scope>IDENTIFICATION</scope>
    <source>
        <tissue evidence="11">Muscle</tissue>
    </source>
</reference>
<dbReference type="OrthoDB" id="757982at2759"/>
<evidence type="ECO:0000256" key="2">
    <source>
        <dbReference type="ARBA" id="ARBA00022771"/>
    </source>
</evidence>
<dbReference type="Proteomes" id="UP000504628">
    <property type="component" value="Chromosome 7"/>
</dbReference>
<dbReference type="GeneID" id="114501301"/>
<dbReference type="Gene3D" id="3.30.40.100">
    <property type="match status" value="1"/>
</dbReference>
<feature type="domain" description="CW-type" evidence="7">
    <location>
        <begin position="9"/>
        <end position="64"/>
    </location>
</feature>
<feature type="domain" description="PWWP" evidence="6">
    <location>
        <begin position="83"/>
        <end position="136"/>
    </location>
</feature>
<dbReference type="AlphaFoldDB" id="A0A7E6E504"/>
<accession>A0A7E6E504</accession>
<organism evidence="9 11">
    <name type="scientific">Phyllostomus discolor</name>
    <name type="common">pale spear-nosed bat</name>
    <dbReference type="NCBI Taxonomy" id="89673"/>
    <lineage>
        <taxon>Eukaryota</taxon>
        <taxon>Metazoa</taxon>
        <taxon>Chordata</taxon>
        <taxon>Craniata</taxon>
        <taxon>Vertebrata</taxon>
        <taxon>Euteleostomi</taxon>
        <taxon>Mammalia</taxon>
        <taxon>Eutheria</taxon>
        <taxon>Laurasiatheria</taxon>
        <taxon>Chiroptera</taxon>
        <taxon>Yangochiroptera</taxon>
        <taxon>Phyllostomidae</taxon>
        <taxon>Phyllostominae</taxon>
        <taxon>Phyllostomus</taxon>
    </lineage>
</organism>
<evidence type="ECO:0000259" key="6">
    <source>
        <dbReference type="PROSITE" id="PS50812"/>
    </source>
</evidence>
<keyword evidence="3" id="KW-0862">Zinc</keyword>
<evidence type="ECO:0000256" key="5">
    <source>
        <dbReference type="SAM" id="MobiDB-lite"/>
    </source>
</evidence>
<evidence type="ECO:0000256" key="1">
    <source>
        <dbReference type="ARBA" id="ARBA00022723"/>
    </source>
</evidence>